<keyword evidence="9" id="KW-1185">Reference proteome</keyword>
<dbReference type="EMBL" id="JBBIAA010000001">
    <property type="protein sequence ID" value="MEJ5943783.1"/>
    <property type="molecule type" value="Genomic_DNA"/>
</dbReference>
<dbReference type="PIRSF" id="PIRSF006648">
    <property type="entry name" value="DrrB"/>
    <property type="match status" value="1"/>
</dbReference>
<feature type="transmembrane region" description="Helical" evidence="6">
    <location>
        <begin position="49"/>
        <end position="71"/>
    </location>
</feature>
<dbReference type="InterPro" id="IPR052522">
    <property type="entry name" value="ABC-2_transport_permease"/>
</dbReference>
<dbReference type="RefSeq" id="WP_339573175.1">
    <property type="nucleotide sequence ID" value="NZ_JBBIAA010000001.1"/>
</dbReference>
<evidence type="ECO:0000313" key="9">
    <source>
        <dbReference type="Proteomes" id="UP001387100"/>
    </source>
</evidence>
<accession>A0ABU8RFE1</accession>
<dbReference type="InterPro" id="IPR047817">
    <property type="entry name" value="ABC2_TM_bact-type"/>
</dbReference>
<reference evidence="8 9" key="1">
    <citation type="journal article" date="2017" name="Int. J. Syst. Evol. Microbiol.">
        <title>Pseudokineococcus basanitobsidens sp. nov., isolated from volcanic rock.</title>
        <authorList>
            <person name="Lee D.W."/>
            <person name="Park M.Y."/>
            <person name="Kim J.J."/>
            <person name="Kim B.S."/>
        </authorList>
    </citation>
    <scope>NUCLEOTIDE SEQUENCE [LARGE SCALE GENOMIC DNA]</scope>
    <source>
        <strain evidence="8 9">DSM 103726</strain>
    </source>
</reference>
<dbReference type="InterPro" id="IPR013525">
    <property type="entry name" value="ABC2_TM"/>
</dbReference>
<keyword evidence="6" id="KW-1003">Cell membrane</keyword>
<dbReference type="Proteomes" id="UP001387100">
    <property type="component" value="Unassembled WGS sequence"/>
</dbReference>
<feature type="transmembrane region" description="Helical" evidence="6">
    <location>
        <begin position="77"/>
        <end position="106"/>
    </location>
</feature>
<name>A0ABU8RFE1_9ACTN</name>
<evidence type="ECO:0000256" key="1">
    <source>
        <dbReference type="ARBA" id="ARBA00004141"/>
    </source>
</evidence>
<dbReference type="InterPro" id="IPR000412">
    <property type="entry name" value="ABC_2_transport"/>
</dbReference>
<evidence type="ECO:0000256" key="6">
    <source>
        <dbReference type="RuleBase" id="RU361157"/>
    </source>
</evidence>
<comment type="subcellular location">
    <subcellularLocation>
        <location evidence="6">Cell membrane</location>
        <topology evidence="6">Multi-pass membrane protein</topology>
    </subcellularLocation>
    <subcellularLocation>
        <location evidence="1">Membrane</location>
        <topology evidence="1">Multi-pass membrane protein</topology>
    </subcellularLocation>
</comment>
<keyword evidence="4 6" id="KW-0472">Membrane</keyword>
<feature type="transmembrane region" description="Helical" evidence="6">
    <location>
        <begin position="191"/>
        <end position="210"/>
    </location>
</feature>
<protein>
    <recommendedName>
        <fullName evidence="6">Transport permease protein</fullName>
    </recommendedName>
</protein>
<keyword evidence="5" id="KW-0046">Antibiotic resistance</keyword>
<sequence>MSTTDDATTTSGTGGAGDRATGRLTPVLAILRRDLFVTWRELPSFLAQVLLQPVFLLFVFGQVLGSLGFLADGYAQLLFPGIVALTAFLTSLQNTALPLVIDFSFSKEIEDRLLAPTPTTAVALEKMVFATLRAVVASAAMFPLGVWILGEIPWRTEGLGWVVLLVVLGALTGSAAGLTLGTLVPPSKINIVFALVLTPLLFTGASQYPWASLDVLRWFQVVTAVNPLTYVSEGLRGTLVPGTPHIPVWLCALVLVGFLALLTATGIRGFLRRALD</sequence>
<keyword evidence="6" id="KW-0813">Transport</keyword>
<gene>
    <name evidence="8" type="ORF">WDZ17_00555</name>
</gene>
<evidence type="ECO:0000313" key="8">
    <source>
        <dbReference type="EMBL" id="MEJ5943783.1"/>
    </source>
</evidence>
<feature type="transmembrane region" description="Helical" evidence="6">
    <location>
        <begin position="127"/>
        <end position="149"/>
    </location>
</feature>
<evidence type="ECO:0000256" key="2">
    <source>
        <dbReference type="ARBA" id="ARBA00022692"/>
    </source>
</evidence>
<dbReference type="PROSITE" id="PS51012">
    <property type="entry name" value="ABC_TM2"/>
    <property type="match status" value="1"/>
</dbReference>
<evidence type="ECO:0000256" key="3">
    <source>
        <dbReference type="ARBA" id="ARBA00022989"/>
    </source>
</evidence>
<evidence type="ECO:0000256" key="5">
    <source>
        <dbReference type="ARBA" id="ARBA00023251"/>
    </source>
</evidence>
<dbReference type="Pfam" id="PF01061">
    <property type="entry name" value="ABC2_membrane"/>
    <property type="match status" value="1"/>
</dbReference>
<dbReference type="PANTHER" id="PTHR43332">
    <property type="entry name" value="INNER MEMBRANE TRANSPORT PERMEASE YADH-RELATED"/>
    <property type="match status" value="1"/>
</dbReference>
<comment type="similarity">
    <text evidence="6">Belongs to the ABC-2 integral membrane protein family.</text>
</comment>
<keyword evidence="2 6" id="KW-0812">Transmembrane</keyword>
<comment type="caution">
    <text evidence="8">The sequence shown here is derived from an EMBL/GenBank/DDBJ whole genome shotgun (WGS) entry which is preliminary data.</text>
</comment>
<feature type="domain" description="ABC transmembrane type-2" evidence="7">
    <location>
        <begin position="44"/>
        <end position="273"/>
    </location>
</feature>
<keyword evidence="3 6" id="KW-1133">Transmembrane helix</keyword>
<organism evidence="8 9">
    <name type="scientific">Pseudokineococcus basanitobsidens</name>
    <dbReference type="NCBI Taxonomy" id="1926649"/>
    <lineage>
        <taxon>Bacteria</taxon>
        <taxon>Bacillati</taxon>
        <taxon>Actinomycetota</taxon>
        <taxon>Actinomycetes</taxon>
        <taxon>Kineosporiales</taxon>
        <taxon>Kineosporiaceae</taxon>
        <taxon>Pseudokineococcus</taxon>
    </lineage>
</organism>
<evidence type="ECO:0000256" key="4">
    <source>
        <dbReference type="ARBA" id="ARBA00023136"/>
    </source>
</evidence>
<proteinExistence type="inferred from homology"/>
<feature type="transmembrane region" description="Helical" evidence="6">
    <location>
        <begin position="246"/>
        <end position="271"/>
    </location>
</feature>
<feature type="transmembrane region" description="Helical" evidence="6">
    <location>
        <begin position="161"/>
        <end position="184"/>
    </location>
</feature>
<evidence type="ECO:0000259" key="7">
    <source>
        <dbReference type="PROSITE" id="PS51012"/>
    </source>
</evidence>